<dbReference type="InterPro" id="IPR058245">
    <property type="entry name" value="NreC/VraR/RcsB-like_REC"/>
</dbReference>
<evidence type="ECO:0000259" key="6">
    <source>
        <dbReference type="PROSITE" id="PS50043"/>
    </source>
</evidence>
<proteinExistence type="predicted"/>
<dbReference type="SUPFAM" id="SSF46894">
    <property type="entry name" value="C-terminal effector domain of the bipartite response regulators"/>
    <property type="match status" value="1"/>
</dbReference>
<keyword evidence="3" id="KW-0238">DNA-binding</keyword>
<dbReference type="GO" id="GO:0003677">
    <property type="term" value="F:DNA binding"/>
    <property type="evidence" value="ECO:0007669"/>
    <property type="project" value="UniProtKB-KW"/>
</dbReference>
<dbReference type="InterPro" id="IPR000792">
    <property type="entry name" value="Tscrpt_reg_LuxR_C"/>
</dbReference>
<dbReference type="InterPro" id="IPR039420">
    <property type="entry name" value="WalR-like"/>
</dbReference>
<gene>
    <name evidence="8" type="ORF">AVDCRST_MAG46-930</name>
</gene>
<feature type="modified residue" description="4-aspartylphosphate" evidence="5">
    <location>
        <position position="70"/>
    </location>
</feature>
<evidence type="ECO:0000256" key="3">
    <source>
        <dbReference type="ARBA" id="ARBA00023125"/>
    </source>
</evidence>
<dbReference type="PRINTS" id="PR00038">
    <property type="entry name" value="HTHLUXR"/>
</dbReference>
<dbReference type="GO" id="GO:0000160">
    <property type="term" value="P:phosphorelay signal transduction system"/>
    <property type="evidence" value="ECO:0007669"/>
    <property type="project" value="InterPro"/>
</dbReference>
<keyword evidence="1 5" id="KW-0597">Phosphoprotein</keyword>
<evidence type="ECO:0000256" key="4">
    <source>
        <dbReference type="ARBA" id="ARBA00023163"/>
    </source>
</evidence>
<feature type="domain" description="HTH luxR-type" evidence="6">
    <location>
        <begin position="162"/>
        <end position="227"/>
    </location>
</feature>
<dbReference type="CDD" id="cd17535">
    <property type="entry name" value="REC_NarL-like"/>
    <property type="match status" value="1"/>
</dbReference>
<reference evidence="8" key="1">
    <citation type="submission" date="2020-02" db="EMBL/GenBank/DDBJ databases">
        <authorList>
            <person name="Meier V. D."/>
        </authorList>
    </citation>
    <scope>NUCLEOTIDE SEQUENCE</scope>
    <source>
        <strain evidence="8">AVDCRST_MAG46</strain>
    </source>
</reference>
<dbReference type="SMART" id="SM00421">
    <property type="entry name" value="HTH_LUXR"/>
    <property type="match status" value="1"/>
</dbReference>
<evidence type="ECO:0000313" key="8">
    <source>
        <dbReference type="EMBL" id="CAA9322810.1"/>
    </source>
</evidence>
<dbReference type="GO" id="GO:0006355">
    <property type="term" value="P:regulation of DNA-templated transcription"/>
    <property type="evidence" value="ECO:0007669"/>
    <property type="project" value="InterPro"/>
</dbReference>
<dbReference type="SUPFAM" id="SSF52172">
    <property type="entry name" value="CheY-like"/>
    <property type="match status" value="1"/>
</dbReference>
<dbReference type="EMBL" id="CADCUD010000062">
    <property type="protein sequence ID" value="CAA9322810.1"/>
    <property type="molecule type" value="Genomic_DNA"/>
</dbReference>
<dbReference type="PROSITE" id="PS50043">
    <property type="entry name" value="HTH_LUXR_2"/>
    <property type="match status" value="1"/>
</dbReference>
<organism evidence="8">
    <name type="scientific">uncultured Nocardioidaceae bacterium</name>
    <dbReference type="NCBI Taxonomy" id="253824"/>
    <lineage>
        <taxon>Bacteria</taxon>
        <taxon>Bacillati</taxon>
        <taxon>Actinomycetota</taxon>
        <taxon>Actinomycetes</taxon>
        <taxon>Propionibacteriales</taxon>
        <taxon>Nocardioidaceae</taxon>
        <taxon>environmental samples</taxon>
    </lineage>
</organism>
<dbReference type="PANTHER" id="PTHR43214">
    <property type="entry name" value="TWO-COMPONENT RESPONSE REGULATOR"/>
    <property type="match status" value="1"/>
</dbReference>
<dbReference type="AlphaFoldDB" id="A0A6J4L534"/>
<dbReference type="InterPro" id="IPR011006">
    <property type="entry name" value="CheY-like_superfamily"/>
</dbReference>
<sequence length="237" mass="25590">MCPARGPAWAAKVAGMTLRVVFADDNYLVREGVSALLAEVAGIELVDTAVDLASLITSVAENLPDAVLTDIRMPPTHTNEGIDAAKRIRANHPSIGVVVLSQYVEEDYASLLLADGVAGLGYLLKERVYDLEELVRALHEVARGGSALDPRVVEALLARKGSDGRLLGLTDREREVLHEMATGRNNATIAKTLFMSDGAVEKHIGSVFRKLGLVDEQEVNRRVMAVLTYLHATGPDR</sequence>
<dbReference type="PROSITE" id="PS50110">
    <property type="entry name" value="RESPONSE_REGULATORY"/>
    <property type="match status" value="1"/>
</dbReference>
<dbReference type="InterPro" id="IPR001789">
    <property type="entry name" value="Sig_transdc_resp-reg_receiver"/>
</dbReference>
<keyword evidence="4" id="KW-0804">Transcription</keyword>
<dbReference type="InterPro" id="IPR016032">
    <property type="entry name" value="Sig_transdc_resp-reg_C-effctor"/>
</dbReference>
<dbReference type="SMART" id="SM00448">
    <property type="entry name" value="REC"/>
    <property type="match status" value="1"/>
</dbReference>
<name>A0A6J4L534_9ACTN</name>
<keyword evidence="2" id="KW-0805">Transcription regulation</keyword>
<dbReference type="Pfam" id="PF00072">
    <property type="entry name" value="Response_reg"/>
    <property type="match status" value="1"/>
</dbReference>
<evidence type="ECO:0000256" key="1">
    <source>
        <dbReference type="ARBA" id="ARBA00022553"/>
    </source>
</evidence>
<dbReference type="Pfam" id="PF00196">
    <property type="entry name" value="GerE"/>
    <property type="match status" value="1"/>
</dbReference>
<feature type="domain" description="Response regulatory" evidence="7">
    <location>
        <begin position="19"/>
        <end position="140"/>
    </location>
</feature>
<dbReference type="CDD" id="cd06170">
    <property type="entry name" value="LuxR_C_like"/>
    <property type="match status" value="1"/>
</dbReference>
<protein>
    <submittedName>
        <fullName evidence="8">Two-component transcriptional response regulator, LuxR family</fullName>
    </submittedName>
</protein>
<evidence type="ECO:0000256" key="5">
    <source>
        <dbReference type="PROSITE-ProRule" id="PRU00169"/>
    </source>
</evidence>
<accession>A0A6J4L534</accession>
<evidence type="ECO:0000256" key="2">
    <source>
        <dbReference type="ARBA" id="ARBA00023015"/>
    </source>
</evidence>
<dbReference type="Gene3D" id="3.40.50.2300">
    <property type="match status" value="1"/>
</dbReference>
<evidence type="ECO:0000259" key="7">
    <source>
        <dbReference type="PROSITE" id="PS50110"/>
    </source>
</evidence>
<dbReference type="PANTHER" id="PTHR43214:SF24">
    <property type="entry name" value="TRANSCRIPTIONAL REGULATORY PROTEIN NARL-RELATED"/>
    <property type="match status" value="1"/>
</dbReference>